<dbReference type="KEGG" id="fmr:Fuma_05866"/>
<dbReference type="EMBL" id="CP017641">
    <property type="protein sequence ID" value="APZ96198.1"/>
    <property type="molecule type" value="Genomic_DNA"/>
</dbReference>
<organism evidence="3 4">
    <name type="scientific">Fuerstiella marisgermanici</name>
    <dbReference type="NCBI Taxonomy" id="1891926"/>
    <lineage>
        <taxon>Bacteria</taxon>
        <taxon>Pseudomonadati</taxon>
        <taxon>Planctomycetota</taxon>
        <taxon>Planctomycetia</taxon>
        <taxon>Planctomycetales</taxon>
        <taxon>Planctomycetaceae</taxon>
        <taxon>Fuerstiella</taxon>
    </lineage>
</organism>
<gene>
    <name evidence="3" type="ORF">Fuma_05866</name>
</gene>
<keyword evidence="4" id="KW-1185">Reference proteome</keyword>
<accession>A0A1P8WQ65</accession>
<dbReference type="RefSeq" id="WP_145944443.1">
    <property type="nucleotide sequence ID" value="NZ_CP017641.1"/>
</dbReference>
<name>A0A1P8WQ65_9PLAN</name>
<feature type="region of interest" description="Disordered" evidence="1">
    <location>
        <begin position="376"/>
        <end position="420"/>
    </location>
</feature>
<dbReference type="OrthoDB" id="250040at2"/>
<reference evidence="3 4" key="1">
    <citation type="journal article" date="2016" name="Front. Microbiol.">
        <title>Fuerstia marisgermanicae gen. nov., sp. nov., an Unusual Member of the Phylum Planctomycetes from the German Wadden Sea.</title>
        <authorList>
            <person name="Kohn T."/>
            <person name="Heuer A."/>
            <person name="Jogler M."/>
            <person name="Vollmers J."/>
            <person name="Boedeker C."/>
            <person name="Bunk B."/>
            <person name="Rast P."/>
            <person name="Borchert D."/>
            <person name="Glockner I."/>
            <person name="Freese H.M."/>
            <person name="Klenk H.P."/>
            <person name="Overmann J."/>
            <person name="Kaster A.K."/>
            <person name="Rohde M."/>
            <person name="Wiegand S."/>
            <person name="Jogler C."/>
        </authorList>
    </citation>
    <scope>NUCLEOTIDE SEQUENCE [LARGE SCALE GENOMIC DNA]</scope>
    <source>
        <strain evidence="3 4">NH11</strain>
    </source>
</reference>
<evidence type="ECO:0000256" key="2">
    <source>
        <dbReference type="SAM" id="SignalP"/>
    </source>
</evidence>
<proteinExistence type="predicted"/>
<feature type="compositionally biased region" description="Basic and acidic residues" evidence="1">
    <location>
        <begin position="233"/>
        <end position="242"/>
    </location>
</feature>
<protein>
    <recommendedName>
        <fullName evidence="5">Cna protein B-type domain protein</fullName>
    </recommendedName>
</protein>
<evidence type="ECO:0000256" key="1">
    <source>
        <dbReference type="SAM" id="MobiDB-lite"/>
    </source>
</evidence>
<dbReference type="InterPro" id="IPR013783">
    <property type="entry name" value="Ig-like_fold"/>
</dbReference>
<dbReference type="AlphaFoldDB" id="A0A1P8WQ65"/>
<evidence type="ECO:0000313" key="3">
    <source>
        <dbReference type="EMBL" id="APZ96198.1"/>
    </source>
</evidence>
<dbReference type="SUPFAM" id="SSF49478">
    <property type="entry name" value="Cna protein B-type domain"/>
    <property type="match status" value="1"/>
</dbReference>
<dbReference type="Proteomes" id="UP000187735">
    <property type="component" value="Chromosome"/>
</dbReference>
<dbReference type="Gene3D" id="2.60.40.10">
    <property type="entry name" value="Immunoglobulins"/>
    <property type="match status" value="1"/>
</dbReference>
<feature type="signal peptide" evidence="2">
    <location>
        <begin position="1"/>
        <end position="30"/>
    </location>
</feature>
<feature type="chain" id="PRO_5010224551" description="Cna protein B-type domain protein" evidence="2">
    <location>
        <begin position="31"/>
        <end position="472"/>
    </location>
</feature>
<feature type="compositionally biased region" description="Gly residues" evidence="1">
    <location>
        <begin position="396"/>
        <end position="420"/>
    </location>
</feature>
<evidence type="ECO:0000313" key="4">
    <source>
        <dbReference type="Proteomes" id="UP000187735"/>
    </source>
</evidence>
<sequence length="472" mass="47007" precursor="true">MKFLKSAAPFCVLGLALCVTSSSIYVTVKAAAQPAQVADEALTPAPVEENPFEFAPPADASSPAAPGNVPPVPLPMTQASVNDEILSPDEVRNDRQHQVQLDANGAFNGRLSALTRPDGNLAPAAGAKVRVVSEGAVVASAITNDDGGFQFTGLSEGVVAIIATGPDTLLLHSVRLVANDAAVARANTATPVSLESDAGVQLELNSAVVSGSDIAVARRLIFEGLPENDRRFLDVPSPKEESYPFGQGESSTSLSHHQVQLRPDGTLVGLMNLLDTRTGRIREVMDLTVYFVRDGELVGSTDVQPSGEFVMAGLAPGVYSVVTNGSDGVIALGVDIVGAVAGRQAAGKYKLTSIAQGLDLAVAPVNAQNFNRNNAAALTDGDLDPNSDPGTTPPIAGGGVPGGGFGPIGPGGGGGFAGGPGGGFGGGTGGGSGGGFGGGGGGLGALLGAGIGAGIGYAVADDNDNKVASPDI</sequence>
<keyword evidence="2" id="KW-0732">Signal</keyword>
<feature type="region of interest" description="Disordered" evidence="1">
    <location>
        <begin position="233"/>
        <end position="256"/>
    </location>
</feature>
<evidence type="ECO:0008006" key="5">
    <source>
        <dbReference type="Google" id="ProtNLM"/>
    </source>
</evidence>